<evidence type="ECO:0000313" key="4">
    <source>
        <dbReference type="Proteomes" id="UP000734854"/>
    </source>
</evidence>
<feature type="transmembrane region" description="Helical" evidence="2">
    <location>
        <begin position="407"/>
        <end position="430"/>
    </location>
</feature>
<sequence>MASSVSAWAKPGAWALDAEQQEASMAREDDADASLLLQQQPPQQEFPSLAAAASSKTSKKKKKAQPISFAEFATGKPVTRGTGGRPASSSSSKGLTPDELILLPTGPRERSAEELERSSSRGFGYSSYGSGGARNRAVSGEDPNPTRWGSSRGPEEPGRGGFGGSGGGSDRDLGPSRADEIDDWGAAKKSVVPERRERGGPGGFFDSQSRADDSDSWISSKSVAPPVEARRIGSRGGFDAPRERRGGFDMLNKEGSVGAGADSETWGRKKDFIMDPGTWNRETERSSGERRRLVLQPRSSPLPDGNMEQQVQGEQDKRPMEKKGKGSNPFGEARPREEVLAEKGQDWKKIEEQLETMKIRDVPSESSSIGRKGFGATNETQRSPESRSDRAWRKPDAADSSPARSDLLLLFAMLFGYDAFFIIVITLSWIRPAIHEKGVAAAGRFTVANNCQYTVWPGVLSGGGEEMLATTGFELQRGESRTLDAPAGWSGRFWGRTLCAADSAGKFACVTGDCGSGAVECSGKGAAPPATLAEFTLGGGGGMDFYDVSLVDGYNVPMLVAPQGGGCNATGCAADLNARCPADLRVVAASHDGGGGESVACKSACDAFGSPQYCCSGAYGSPDTCKPTSYSDQKSSGSSSPATNSMVAYVGGGETSGATRCMTHMPVAVGLALSLLKTCLLLFRRRPPPVFVINVAGKWDPADGVGEEIGNRIR</sequence>
<accession>A0A8J5LK18</accession>
<dbReference type="PRINTS" id="PR00347">
    <property type="entry name" value="THAUMATIN"/>
</dbReference>
<keyword evidence="2" id="KW-0472">Membrane</keyword>
<feature type="compositionally biased region" description="Basic and acidic residues" evidence="1">
    <location>
        <begin position="169"/>
        <end position="179"/>
    </location>
</feature>
<dbReference type="AlphaFoldDB" id="A0A8J5LK18"/>
<evidence type="ECO:0008006" key="5">
    <source>
        <dbReference type="Google" id="ProtNLM"/>
    </source>
</evidence>
<feature type="compositionally biased region" description="Basic and acidic residues" evidence="1">
    <location>
        <begin position="281"/>
        <end position="292"/>
    </location>
</feature>
<feature type="compositionally biased region" description="Basic and acidic residues" evidence="1">
    <location>
        <begin position="314"/>
        <end position="324"/>
    </location>
</feature>
<dbReference type="EMBL" id="JACMSC010000006">
    <property type="protein sequence ID" value="KAG6518778.1"/>
    <property type="molecule type" value="Genomic_DNA"/>
</dbReference>
<feature type="compositionally biased region" description="Basic and acidic residues" evidence="1">
    <location>
        <begin position="382"/>
        <end position="397"/>
    </location>
</feature>
<comment type="caution">
    <text evidence="3">The sequence shown here is derived from an EMBL/GenBank/DDBJ whole genome shotgun (WGS) entry which is preliminary data.</text>
</comment>
<dbReference type="FunFam" id="2.60.110.10:FF:000004">
    <property type="entry name" value="THAUMATIN-LIKE PROTEIN 1"/>
    <property type="match status" value="1"/>
</dbReference>
<dbReference type="Pfam" id="PF00314">
    <property type="entry name" value="Thaumatin"/>
    <property type="match status" value="1"/>
</dbReference>
<name>A0A8J5LK18_ZINOF</name>
<gene>
    <name evidence="3" type="ORF">ZIOFF_022259</name>
</gene>
<dbReference type="PROSITE" id="PS00316">
    <property type="entry name" value="THAUMATIN_1"/>
    <property type="match status" value="1"/>
</dbReference>
<dbReference type="Pfam" id="PF06273">
    <property type="entry name" value="eIF-4B"/>
    <property type="match status" value="1"/>
</dbReference>
<feature type="compositionally biased region" description="Basic and acidic residues" evidence="1">
    <location>
        <begin position="333"/>
        <end position="363"/>
    </location>
</feature>
<dbReference type="InterPro" id="IPR017949">
    <property type="entry name" value="Thaumatin_CS"/>
</dbReference>
<dbReference type="SMART" id="SM00205">
    <property type="entry name" value="THN"/>
    <property type="match status" value="1"/>
</dbReference>
<dbReference type="PROSITE" id="PS51367">
    <property type="entry name" value="THAUMATIN_2"/>
    <property type="match status" value="1"/>
</dbReference>
<dbReference type="SUPFAM" id="SSF49870">
    <property type="entry name" value="Osmotin, thaumatin-like protein"/>
    <property type="match status" value="1"/>
</dbReference>
<keyword evidence="2" id="KW-0812">Transmembrane</keyword>
<dbReference type="Proteomes" id="UP000734854">
    <property type="component" value="Unassembled WGS sequence"/>
</dbReference>
<evidence type="ECO:0000256" key="2">
    <source>
        <dbReference type="SAM" id="Phobius"/>
    </source>
</evidence>
<dbReference type="InterPro" id="IPR037176">
    <property type="entry name" value="Osmotin/thaumatin-like_sf"/>
</dbReference>
<reference evidence="3 4" key="1">
    <citation type="submission" date="2020-08" db="EMBL/GenBank/DDBJ databases">
        <title>Plant Genome Project.</title>
        <authorList>
            <person name="Zhang R.-G."/>
        </authorList>
    </citation>
    <scope>NUCLEOTIDE SEQUENCE [LARGE SCALE GENOMIC DNA]</scope>
    <source>
        <tissue evidence="3">Rhizome</tissue>
    </source>
</reference>
<organism evidence="3 4">
    <name type="scientific">Zingiber officinale</name>
    <name type="common">Ginger</name>
    <name type="synonym">Amomum zingiber</name>
    <dbReference type="NCBI Taxonomy" id="94328"/>
    <lineage>
        <taxon>Eukaryota</taxon>
        <taxon>Viridiplantae</taxon>
        <taxon>Streptophyta</taxon>
        <taxon>Embryophyta</taxon>
        <taxon>Tracheophyta</taxon>
        <taxon>Spermatophyta</taxon>
        <taxon>Magnoliopsida</taxon>
        <taxon>Liliopsida</taxon>
        <taxon>Zingiberales</taxon>
        <taxon>Zingiberaceae</taxon>
        <taxon>Zingiber</taxon>
    </lineage>
</organism>
<evidence type="ECO:0000256" key="1">
    <source>
        <dbReference type="SAM" id="MobiDB-lite"/>
    </source>
</evidence>
<keyword evidence="4" id="KW-1185">Reference proteome</keyword>
<feature type="compositionally biased region" description="Basic and acidic residues" evidence="1">
    <location>
        <begin position="107"/>
        <end position="119"/>
    </location>
</feature>
<dbReference type="InterPro" id="IPR001938">
    <property type="entry name" value="Thaumatin"/>
</dbReference>
<proteinExistence type="predicted"/>
<dbReference type="PANTHER" id="PTHR31048">
    <property type="entry name" value="OS03G0233200 PROTEIN"/>
    <property type="match status" value="1"/>
</dbReference>
<feature type="compositionally biased region" description="Gly residues" evidence="1">
    <location>
        <begin position="159"/>
        <end position="168"/>
    </location>
</feature>
<evidence type="ECO:0000313" key="3">
    <source>
        <dbReference type="EMBL" id="KAG6518778.1"/>
    </source>
</evidence>
<dbReference type="Gene3D" id="2.60.110.10">
    <property type="entry name" value="Thaumatin"/>
    <property type="match status" value="1"/>
</dbReference>
<dbReference type="CDD" id="cd09218">
    <property type="entry name" value="TLP-PA"/>
    <property type="match status" value="1"/>
</dbReference>
<keyword evidence="2" id="KW-1133">Transmembrane helix</keyword>
<feature type="region of interest" description="Disordered" evidence="1">
    <location>
        <begin position="19"/>
        <end position="401"/>
    </location>
</feature>
<dbReference type="InterPro" id="IPR010433">
    <property type="entry name" value="EIF-4B_pln"/>
</dbReference>
<protein>
    <recommendedName>
        <fullName evidence="5">Thaumatin-like protein 1</fullName>
    </recommendedName>
</protein>
<dbReference type="GO" id="GO:0003743">
    <property type="term" value="F:translation initiation factor activity"/>
    <property type="evidence" value="ECO:0007669"/>
    <property type="project" value="InterPro"/>
</dbReference>